<dbReference type="Pfam" id="PF00027">
    <property type="entry name" value="cNMP_binding"/>
    <property type="match status" value="1"/>
</dbReference>
<gene>
    <name evidence="6" type="ORF">I568_00134</name>
</gene>
<accession>S0KH78</accession>
<dbReference type="SUPFAM" id="SSF46785">
    <property type="entry name" value="Winged helix' DNA-binding domain"/>
    <property type="match status" value="1"/>
</dbReference>
<dbReference type="AlphaFoldDB" id="S0KH78"/>
<evidence type="ECO:0000313" key="6">
    <source>
        <dbReference type="EMBL" id="EOW87848.1"/>
    </source>
</evidence>
<evidence type="ECO:0008006" key="8">
    <source>
        <dbReference type="Google" id="ProtNLM"/>
    </source>
</evidence>
<feature type="domain" description="HTH crp-type" evidence="5">
    <location>
        <begin position="148"/>
        <end position="212"/>
    </location>
</feature>
<dbReference type="GO" id="GO:0005829">
    <property type="term" value="C:cytosol"/>
    <property type="evidence" value="ECO:0007669"/>
    <property type="project" value="TreeGrafter"/>
</dbReference>
<evidence type="ECO:0000256" key="2">
    <source>
        <dbReference type="ARBA" id="ARBA00023125"/>
    </source>
</evidence>
<dbReference type="GO" id="GO:0003677">
    <property type="term" value="F:DNA binding"/>
    <property type="evidence" value="ECO:0007669"/>
    <property type="project" value="UniProtKB-KW"/>
</dbReference>
<reference evidence="6 7" key="1">
    <citation type="submission" date="2013-03" db="EMBL/GenBank/DDBJ databases">
        <title>The Genome Sequence of Enterococcus columbae ATCC_51263 (PacBio/Illumina hybrid assembly).</title>
        <authorList>
            <consortium name="The Broad Institute Genomics Platform"/>
            <consortium name="The Broad Institute Genome Sequencing Center for Infectious Disease"/>
            <person name="Earl A."/>
            <person name="Russ C."/>
            <person name="Gilmore M."/>
            <person name="Surin D."/>
            <person name="Walker B."/>
            <person name="Young S."/>
            <person name="Zeng Q."/>
            <person name="Gargeya S."/>
            <person name="Fitzgerald M."/>
            <person name="Haas B."/>
            <person name="Abouelleil A."/>
            <person name="Allen A.W."/>
            <person name="Alvarado L."/>
            <person name="Arachchi H.M."/>
            <person name="Berlin A.M."/>
            <person name="Chapman S.B."/>
            <person name="Gainer-Dewar J."/>
            <person name="Goldberg J."/>
            <person name="Griggs A."/>
            <person name="Gujja S."/>
            <person name="Hansen M."/>
            <person name="Howarth C."/>
            <person name="Imamovic A."/>
            <person name="Ireland A."/>
            <person name="Larimer J."/>
            <person name="McCowan C."/>
            <person name="Murphy C."/>
            <person name="Pearson M."/>
            <person name="Poon T.W."/>
            <person name="Priest M."/>
            <person name="Roberts A."/>
            <person name="Saif S."/>
            <person name="Shea T."/>
            <person name="Sisk P."/>
            <person name="Sykes S."/>
            <person name="Wortman J."/>
            <person name="Nusbaum C."/>
            <person name="Birren B."/>
        </authorList>
    </citation>
    <scope>NUCLEOTIDE SEQUENCE [LARGE SCALE GENOMIC DNA]</scope>
    <source>
        <strain evidence="6 7">ATCC 51263</strain>
    </source>
</reference>
<dbReference type="InterPro" id="IPR050397">
    <property type="entry name" value="Env_Response_Regulators"/>
</dbReference>
<keyword evidence="1" id="KW-0805">Transcription regulation</keyword>
<dbReference type="GO" id="GO:0003700">
    <property type="term" value="F:DNA-binding transcription factor activity"/>
    <property type="evidence" value="ECO:0007669"/>
    <property type="project" value="TreeGrafter"/>
</dbReference>
<evidence type="ECO:0000259" key="4">
    <source>
        <dbReference type="PROSITE" id="PS50042"/>
    </source>
</evidence>
<comment type="caution">
    <text evidence="6">The sequence shown here is derived from an EMBL/GenBank/DDBJ whole genome shotgun (WGS) entry which is preliminary data.</text>
</comment>
<dbReference type="Gene3D" id="2.60.120.10">
    <property type="entry name" value="Jelly Rolls"/>
    <property type="match status" value="1"/>
</dbReference>
<dbReference type="InterPro" id="IPR018490">
    <property type="entry name" value="cNMP-bd_dom_sf"/>
</dbReference>
<dbReference type="SUPFAM" id="SSF51206">
    <property type="entry name" value="cAMP-binding domain-like"/>
    <property type="match status" value="1"/>
</dbReference>
<dbReference type="PROSITE" id="PS51063">
    <property type="entry name" value="HTH_CRP_2"/>
    <property type="match status" value="1"/>
</dbReference>
<dbReference type="InterPro" id="IPR000595">
    <property type="entry name" value="cNMP-bd_dom"/>
</dbReference>
<evidence type="ECO:0000256" key="1">
    <source>
        <dbReference type="ARBA" id="ARBA00023015"/>
    </source>
</evidence>
<dbReference type="RefSeq" id="WP_016184238.1">
    <property type="nucleotide sequence ID" value="NZ_JXKI01000017.1"/>
</dbReference>
<evidence type="ECO:0000313" key="7">
    <source>
        <dbReference type="Proteomes" id="UP000014113"/>
    </source>
</evidence>
<dbReference type="PATRIC" id="fig|1121865.3.peg.2086"/>
<dbReference type="CDD" id="cd00038">
    <property type="entry name" value="CAP_ED"/>
    <property type="match status" value="1"/>
</dbReference>
<keyword evidence="3" id="KW-0804">Transcription</keyword>
<evidence type="ECO:0000256" key="3">
    <source>
        <dbReference type="ARBA" id="ARBA00023163"/>
    </source>
</evidence>
<keyword evidence="2" id="KW-0238">DNA-binding</keyword>
<protein>
    <recommendedName>
        <fullName evidence="8">Cyclic nucleotide-binding domain-containing protein</fullName>
    </recommendedName>
</protein>
<dbReference type="eggNOG" id="COG0664">
    <property type="taxonomic scope" value="Bacteria"/>
</dbReference>
<dbReference type="OrthoDB" id="581021at2"/>
<dbReference type="Proteomes" id="UP000014113">
    <property type="component" value="Unassembled WGS sequence"/>
</dbReference>
<evidence type="ECO:0000259" key="5">
    <source>
        <dbReference type="PROSITE" id="PS51063"/>
    </source>
</evidence>
<keyword evidence="7" id="KW-1185">Reference proteome</keyword>
<dbReference type="PROSITE" id="PS50042">
    <property type="entry name" value="CNMP_BINDING_3"/>
    <property type="match status" value="1"/>
</dbReference>
<dbReference type="EMBL" id="ASWJ01000001">
    <property type="protein sequence ID" value="EOW87848.1"/>
    <property type="molecule type" value="Genomic_DNA"/>
</dbReference>
<name>S0KH78_9ENTE</name>
<dbReference type="PANTHER" id="PTHR24567:SF26">
    <property type="entry name" value="REGULATORY PROTEIN YEIL"/>
    <property type="match status" value="1"/>
</dbReference>
<organism evidence="6 7">
    <name type="scientific">Enterococcus columbae DSM 7374 = ATCC 51263</name>
    <dbReference type="NCBI Taxonomy" id="1121865"/>
    <lineage>
        <taxon>Bacteria</taxon>
        <taxon>Bacillati</taxon>
        <taxon>Bacillota</taxon>
        <taxon>Bacilli</taxon>
        <taxon>Lactobacillales</taxon>
        <taxon>Enterococcaceae</taxon>
        <taxon>Enterococcus</taxon>
    </lineage>
</organism>
<dbReference type="SMART" id="SM00100">
    <property type="entry name" value="cNMP"/>
    <property type="match status" value="1"/>
</dbReference>
<feature type="domain" description="Cyclic nucleotide-binding" evidence="4">
    <location>
        <begin position="14"/>
        <end position="108"/>
    </location>
</feature>
<dbReference type="Pfam" id="PF13545">
    <property type="entry name" value="HTH_Crp_2"/>
    <property type="match status" value="1"/>
</dbReference>
<dbReference type="InterPro" id="IPR014710">
    <property type="entry name" value="RmlC-like_jellyroll"/>
</dbReference>
<dbReference type="InterPro" id="IPR012318">
    <property type="entry name" value="HTH_CRP"/>
</dbReference>
<sequence>MKKYLLTDCPVKHLINQIPPIFNENILKDSRIIHFTKNEYLNHEGDTFDYLFFILSGKTKILRNEPNGKQRIAQFLSAGDFIGDLALVKGEKKSSDILAIGEVWTFAIPQVIAQEELYYDVQFLQTIARHIAQKMLLRTDHFTKNQSFSLKYRLAMLLLEFSTDNIYEEKHEQIADYLGTSYRHLTYTLKWLRDNQYISKQKKGYLIFPDKLKQLIAEANHY</sequence>
<dbReference type="PANTHER" id="PTHR24567">
    <property type="entry name" value="CRP FAMILY TRANSCRIPTIONAL REGULATORY PROTEIN"/>
    <property type="match status" value="1"/>
</dbReference>
<proteinExistence type="predicted"/>
<dbReference type="InterPro" id="IPR036390">
    <property type="entry name" value="WH_DNA-bd_sf"/>
</dbReference>
<dbReference type="STRING" id="1121865.OMW_02141"/>